<evidence type="ECO:0000313" key="3">
    <source>
        <dbReference type="Proteomes" id="UP000228987"/>
    </source>
</evidence>
<comment type="caution">
    <text evidence="2">The sequence shown here is derived from an EMBL/GenBank/DDBJ whole genome shotgun (WGS) entry which is preliminary data.</text>
</comment>
<evidence type="ECO:0000313" key="2">
    <source>
        <dbReference type="EMBL" id="PCJ43720.1"/>
    </source>
</evidence>
<dbReference type="Proteomes" id="UP000228987">
    <property type="component" value="Unassembled WGS sequence"/>
</dbReference>
<accession>A0A2A5CJX7</accession>
<dbReference type="PROSITE" id="PS51257">
    <property type="entry name" value="PROKAR_LIPOPROTEIN"/>
    <property type="match status" value="1"/>
</dbReference>
<name>A0A2A5CJX7_9GAMM</name>
<dbReference type="AlphaFoldDB" id="A0A2A5CJX7"/>
<dbReference type="EMBL" id="NVWI01000001">
    <property type="protein sequence ID" value="PCJ43720.1"/>
    <property type="molecule type" value="Genomic_DNA"/>
</dbReference>
<gene>
    <name evidence="2" type="ORF">COA71_02280</name>
</gene>
<feature type="chain" id="PRO_5012653002" evidence="1">
    <location>
        <begin position="20"/>
        <end position="184"/>
    </location>
</feature>
<keyword evidence="1" id="KW-0732">Signal</keyword>
<sequence>MKILKQSLLCVLVLGGLQACSFRSTQLDLIMTAFNGTEDLVPFDELAWTLNWAGNDVSLIPAFPAGMSLTDFMNRDGTVIVSFDGWQVVRADGVLPDELNIAIVETETGLEYSSEAGLITTHICAEFASILEGQTTVWSQNCDSAGGSYTNEIRVNATGSITLLRFLIHPEYPMLTLTPNNLIF</sequence>
<protein>
    <submittedName>
        <fullName evidence="2">Uncharacterized protein</fullName>
    </submittedName>
</protein>
<proteinExistence type="predicted"/>
<reference evidence="3" key="1">
    <citation type="submission" date="2017-08" db="EMBL/GenBank/DDBJ databases">
        <title>A dynamic microbial community with high functional redundancy inhabits the cold, oxic subseafloor aquifer.</title>
        <authorList>
            <person name="Tully B.J."/>
            <person name="Wheat C.G."/>
            <person name="Glazer B.T."/>
            <person name="Huber J.A."/>
        </authorList>
    </citation>
    <scope>NUCLEOTIDE SEQUENCE [LARGE SCALE GENOMIC DNA]</scope>
</reference>
<feature type="signal peptide" evidence="1">
    <location>
        <begin position="1"/>
        <end position="19"/>
    </location>
</feature>
<evidence type="ECO:0000256" key="1">
    <source>
        <dbReference type="SAM" id="SignalP"/>
    </source>
</evidence>
<organism evidence="2 3">
    <name type="scientific">SAR86 cluster bacterium</name>
    <dbReference type="NCBI Taxonomy" id="2030880"/>
    <lineage>
        <taxon>Bacteria</taxon>
        <taxon>Pseudomonadati</taxon>
        <taxon>Pseudomonadota</taxon>
        <taxon>Gammaproteobacteria</taxon>
        <taxon>SAR86 cluster</taxon>
    </lineage>
</organism>